<dbReference type="Proteomes" id="UP000013827">
    <property type="component" value="Unassembled WGS sequence"/>
</dbReference>
<name>A0A0D3HZN4_EMIH1</name>
<dbReference type="PANTHER" id="PTHR12411">
    <property type="entry name" value="CYSTEINE PROTEASE FAMILY C1-RELATED"/>
    <property type="match status" value="1"/>
</dbReference>
<dbReference type="PaxDb" id="2903-EOD04469"/>
<dbReference type="PROSITE" id="PS00640">
    <property type="entry name" value="THIOL_PROTEASE_ASN"/>
    <property type="match status" value="1"/>
</dbReference>
<reference evidence="3" key="2">
    <citation type="submission" date="2024-10" db="UniProtKB">
        <authorList>
            <consortium name="EnsemblProtists"/>
        </authorList>
    </citation>
    <scope>IDENTIFICATION</scope>
</reference>
<dbReference type="GO" id="GO:0008234">
    <property type="term" value="F:cysteine-type peptidase activity"/>
    <property type="evidence" value="ECO:0007669"/>
    <property type="project" value="InterPro"/>
</dbReference>
<accession>A0A0D3HZN4</accession>
<evidence type="ECO:0000256" key="1">
    <source>
        <dbReference type="ARBA" id="ARBA00008455"/>
    </source>
</evidence>
<comment type="similarity">
    <text evidence="1">Belongs to the peptidase C1 family.</text>
</comment>
<dbReference type="KEGG" id="ehx:EMIHUDRAFT_446652"/>
<dbReference type="STRING" id="2903.R1D6W9"/>
<dbReference type="Gene3D" id="3.90.70.10">
    <property type="entry name" value="Cysteine proteinases"/>
    <property type="match status" value="1"/>
</dbReference>
<dbReference type="GeneID" id="17250618"/>
<dbReference type="eggNOG" id="KOG1543">
    <property type="taxonomic scope" value="Eukaryota"/>
</dbReference>
<organism evidence="3 4">
    <name type="scientific">Emiliania huxleyi (strain CCMP1516)</name>
    <dbReference type="NCBI Taxonomy" id="280463"/>
    <lineage>
        <taxon>Eukaryota</taxon>
        <taxon>Haptista</taxon>
        <taxon>Haptophyta</taxon>
        <taxon>Prymnesiophyceae</taxon>
        <taxon>Isochrysidales</taxon>
        <taxon>Noelaerhabdaceae</taxon>
        <taxon>Emiliania</taxon>
    </lineage>
</organism>
<dbReference type="InterPro" id="IPR025661">
    <property type="entry name" value="Pept_asp_AS"/>
</dbReference>
<evidence type="ECO:0000313" key="3">
    <source>
        <dbReference type="EnsemblProtists" id="EOD04469"/>
    </source>
</evidence>
<reference evidence="4" key="1">
    <citation type="journal article" date="2013" name="Nature">
        <title>Pan genome of the phytoplankton Emiliania underpins its global distribution.</title>
        <authorList>
            <person name="Read B.A."/>
            <person name="Kegel J."/>
            <person name="Klute M.J."/>
            <person name="Kuo A."/>
            <person name="Lefebvre S.C."/>
            <person name="Maumus F."/>
            <person name="Mayer C."/>
            <person name="Miller J."/>
            <person name="Monier A."/>
            <person name="Salamov A."/>
            <person name="Young J."/>
            <person name="Aguilar M."/>
            <person name="Claverie J.M."/>
            <person name="Frickenhaus S."/>
            <person name="Gonzalez K."/>
            <person name="Herman E.K."/>
            <person name="Lin Y.C."/>
            <person name="Napier J."/>
            <person name="Ogata H."/>
            <person name="Sarno A.F."/>
            <person name="Shmutz J."/>
            <person name="Schroeder D."/>
            <person name="de Vargas C."/>
            <person name="Verret F."/>
            <person name="von Dassow P."/>
            <person name="Valentin K."/>
            <person name="Van de Peer Y."/>
            <person name="Wheeler G."/>
            <person name="Dacks J.B."/>
            <person name="Delwiche C.F."/>
            <person name="Dyhrman S.T."/>
            <person name="Glockner G."/>
            <person name="John U."/>
            <person name="Richards T."/>
            <person name="Worden A.Z."/>
            <person name="Zhang X."/>
            <person name="Grigoriev I.V."/>
            <person name="Allen A.E."/>
            <person name="Bidle K."/>
            <person name="Borodovsky M."/>
            <person name="Bowler C."/>
            <person name="Brownlee C."/>
            <person name="Cock J.M."/>
            <person name="Elias M."/>
            <person name="Gladyshev V.N."/>
            <person name="Groth M."/>
            <person name="Guda C."/>
            <person name="Hadaegh A."/>
            <person name="Iglesias-Rodriguez M.D."/>
            <person name="Jenkins J."/>
            <person name="Jones B.M."/>
            <person name="Lawson T."/>
            <person name="Leese F."/>
            <person name="Lindquist E."/>
            <person name="Lobanov A."/>
            <person name="Lomsadze A."/>
            <person name="Malik S.B."/>
            <person name="Marsh M.E."/>
            <person name="Mackinder L."/>
            <person name="Mock T."/>
            <person name="Mueller-Roeber B."/>
            <person name="Pagarete A."/>
            <person name="Parker M."/>
            <person name="Probert I."/>
            <person name="Quesneville H."/>
            <person name="Raines C."/>
            <person name="Rensing S.A."/>
            <person name="Riano-Pachon D.M."/>
            <person name="Richier S."/>
            <person name="Rokitta S."/>
            <person name="Shiraiwa Y."/>
            <person name="Soanes D.M."/>
            <person name="van der Giezen M."/>
            <person name="Wahlund T.M."/>
            <person name="Williams B."/>
            <person name="Wilson W."/>
            <person name="Wolfe G."/>
            <person name="Wurch L.L."/>
        </authorList>
    </citation>
    <scope>NUCLEOTIDE SEQUENCE</scope>
</reference>
<sequence>MLAYSLSSLAAGVGVKSIAPTRHSELLPRAEVEALGIVWKGNSSSETSHDSLAELTSYPDDFTWCDKDGVNYCTPSLNQHIPQYCGSCWAHGSLSALADRIKIARKAQGTDIQLSVQHMLNCGNAGSCHGGSLDGPYQWIHSQPAGISYATLQPYMACSAESKEGTCAHGDWSCTPMNVARTCGTFGQECVGLSHFPNATIAEYGHISGARAMQKEIFARGPIACTIDAAPIEKYTGGIATQRSFMTDHVISVVGWGTCPKEGLYWIVRNSWGEYWGEQGYVKVKSGALALEQACAWATVQDFTAPERHNQYACFEDGSNCDASKPGADTPPAKEGAMLGKLHEALGGGL</sequence>
<dbReference type="GO" id="GO:0006508">
    <property type="term" value="P:proteolysis"/>
    <property type="evidence" value="ECO:0007669"/>
    <property type="project" value="InterPro"/>
</dbReference>
<dbReference type="AlphaFoldDB" id="A0A0D3HZN4"/>
<proteinExistence type="inferred from homology"/>
<dbReference type="Pfam" id="PF00112">
    <property type="entry name" value="Peptidase_C1"/>
    <property type="match status" value="1"/>
</dbReference>
<keyword evidence="4" id="KW-1185">Reference proteome</keyword>
<dbReference type="SUPFAM" id="SSF54001">
    <property type="entry name" value="Cysteine proteinases"/>
    <property type="match status" value="1"/>
</dbReference>
<dbReference type="InterPro" id="IPR038765">
    <property type="entry name" value="Papain-like_cys_pep_sf"/>
</dbReference>
<dbReference type="HOGENOM" id="CLU_012184_2_0_1"/>
<evidence type="ECO:0000259" key="2">
    <source>
        <dbReference type="SMART" id="SM00645"/>
    </source>
</evidence>
<dbReference type="InterPro" id="IPR000668">
    <property type="entry name" value="Peptidase_C1A_C"/>
</dbReference>
<dbReference type="RefSeq" id="XP_005756898.1">
    <property type="nucleotide sequence ID" value="XM_005756841.1"/>
</dbReference>
<dbReference type="PRINTS" id="PR00705">
    <property type="entry name" value="PAPAIN"/>
</dbReference>
<dbReference type="SMART" id="SM00645">
    <property type="entry name" value="Pept_C1"/>
    <property type="match status" value="1"/>
</dbReference>
<protein>
    <recommendedName>
        <fullName evidence="2">Peptidase C1A papain C-terminal domain-containing protein</fullName>
    </recommendedName>
</protein>
<dbReference type="EnsemblProtists" id="EOD04469">
    <property type="protein sequence ID" value="EOD04469"/>
    <property type="gene ID" value="EMIHUDRAFT_446652"/>
</dbReference>
<feature type="domain" description="Peptidase C1A papain C-terminal" evidence="2">
    <location>
        <begin position="58"/>
        <end position="299"/>
    </location>
</feature>
<evidence type="ECO:0000313" key="4">
    <source>
        <dbReference type="Proteomes" id="UP000013827"/>
    </source>
</evidence>
<dbReference type="InterPro" id="IPR013128">
    <property type="entry name" value="Peptidase_C1A"/>
</dbReference>